<evidence type="ECO:0000313" key="5">
    <source>
        <dbReference type="Proteomes" id="UP001201812"/>
    </source>
</evidence>
<evidence type="ECO:0000313" key="4">
    <source>
        <dbReference type="EMBL" id="KAI1710768.1"/>
    </source>
</evidence>
<dbReference type="Pfam" id="PF00339">
    <property type="entry name" value="Arrestin_N"/>
    <property type="match status" value="1"/>
</dbReference>
<dbReference type="InterPro" id="IPR050357">
    <property type="entry name" value="Arrestin_domain-protein"/>
</dbReference>
<dbReference type="InterPro" id="IPR011022">
    <property type="entry name" value="Arrestin_C-like"/>
</dbReference>
<gene>
    <name evidence="4" type="ORF">DdX_10467</name>
</gene>
<reference evidence="4" key="1">
    <citation type="submission" date="2022-01" db="EMBL/GenBank/DDBJ databases">
        <title>Genome Sequence Resource for Two Populations of Ditylenchus destructor, the Migratory Endoparasitic Phytonematode.</title>
        <authorList>
            <person name="Zhang H."/>
            <person name="Lin R."/>
            <person name="Xie B."/>
        </authorList>
    </citation>
    <scope>NUCLEOTIDE SEQUENCE</scope>
    <source>
        <strain evidence="4">BazhouSP</strain>
    </source>
</reference>
<organism evidence="4 5">
    <name type="scientific">Ditylenchus destructor</name>
    <dbReference type="NCBI Taxonomy" id="166010"/>
    <lineage>
        <taxon>Eukaryota</taxon>
        <taxon>Metazoa</taxon>
        <taxon>Ecdysozoa</taxon>
        <taxon>Nematoda</taxon>
        <taxon>Chromadorea</taxon>
        <taxon>Rhabditida</taxon>
        <taxon>Tylenchina</taxon>
        <taxon>Tylenchomorpha</taxon>
        <taxon>Sphaerularioidea</taxon>
        <taxon>Anguinidae</taxon>
        <taxon>Anguininae</taxon>
        <taxon>Ditylenchus</taxon>
    </lineage>
</organism>
<comment type="caution">
    <text evidence="4">The sequence shown here is derived from an EMBL/GenBank/DDBJ whole genome shotgun (WGS) entry which is preliminary data.</text>
</comment>
<protein>
    <submittedName>
        <fullName evidence="4">Arrestin domain-containing protein 17</fullName>
    </submittedName>
</protein>
<dbReference type="GO" id="GO:0005737">
    <property type="term" value="C:cytoplasm"/>
    <property type="evidence" value="ECO:0007669"/>
    <property type="project" value="TreeGrafter"/>
</dbReference>
<feature type="region of interest" description="Disordered" evidence="2">
    <location>
        <begin position="442"/>
        <end position="461"/>
    </location>
</feature>
<dbReference type="InterPro" id="IPR011021">
    <property type="entry name" value="Arrestin-like_N"/>
</dbReference>
<dbReference type="Gene3D" id="2.60.40.640">
    <property type="match status" value="2"/>
</dbReference>
<dbReference type="EMBL" id="JAKKPZ010000024">
    <property type="protein sequence ID" value="KAI1710768.1"/>
    <property type="molecule type" value="Genomic_DNA"/>
</dbReference>
<dbReference type="InterPro" id="IPR014752">
    <property type="entry name" value="Arrestin-like_C"/>
</dbReference>
<evidence type="ECO:0000259" key="3">
    <source>
        <dbReference type="SMART" id="SM01017"/>
    </source>
</evidence>
<dbReference type="SMART" id="SM01017">
    <property type="entry name" value="Arrestin_C"/>
    <property type="match status" value="1"/>
</dbReference>
<evidence type="ECO:0000256" key="1">
    <source>
        <dbReference type="ARBA" id="ARBA00005298"/>
    </source>
</evidence>
<comment type="similarity">
    <text evidence="1">Belongs to the arrestin family.</text>
</comment>
<dbReference type="Proteomes" id="UP001201812">
    <property type="component" value="Unassembled WGS sequence"/>
</dbReference>
<proteinExistence type="inferred from homology"/>
<dbReference type="PANTHER" id="PTHR11188">
    <property type="entry name" value="ARRESTIN DOMAIN CONTAINING PROTEIN"/>
    <property type="match status" value="1"/>
</dbReference>
<evidence type="ECO:0000256" key="2">
    <source>
        <dbReference type="SAM" id="MobiDB-lite"/>
    </source>
</evidence>
<feature type="region of interest" description="Disordered" evidence="2">
    <location>
        <begin position="521"/>
        <end position="540"/>
    </location>
</feature>
<accession>A0AAD4MZW4</accession>
<sequence>MGLPADEVFERFEIEFDAGQDPIFHGGELITGSLKVNLKQQITINAIRLQFKGRACWVGDNAKEGEVEKVYFDKDMVLLERPPGRPEPGHFPWNANFTYSLPFECPLPKGCPTSYESPKAFIRYYARATIQTDENDPTQYLVKKAFSIVSPPELHQLLPPQSEPTSKKETIAFGGCCCRGKITAEVSLPKSAYAPGEEIIGTLNVDNKHPRHIVDQIEVRLVDRAKKADDQETTASSSSKPFVNHRVLHLRKLEKGDVIKGKTTVTRDNVKFLQVPPVHWSTPGDKTDQPSTPELISSLGPDGQVSRLLESPSTATLKMRKQPFIRVEYALQVSLGANVLIEVPIEIHPIPIYANGIGFQPFAAGAQPIGEPDEADKKAFHGPFTFAPQYPVYLESPKPVETSREVTYEQNAVPNGVSELTRTVEISQLPDGSQLVHTKQEYVVSTERTSSGNVAEGEGQEVQPTVTVQIDPPQPDIAEPIQVSRTEIVTPPTIVEEQNIQPIQVCQTEIVSTPFIQDEQEAPAETAQNGLTNGTHENGHHVVDHKETDEQLENGHIHTVTETIEDGPNSKTQVTVENLDFEDENGMKVHVTKTTESTHITSTTAVAE</sequence>
<name>A0AAD4MZW4_9BILA</name>
<dbReference type="GO" id="GO:0015031">
    <property type="term" value="P:protein transport"/>
    <property type="evidence" value="ECO:0007669"/>
    <property type="project" value="TreeGrafter"/>
</dbReference>
<feature type="compositionally biased region" description="Polar residues" evidence="2">
    <location>
        <begin position="526"/>
        <end position="536"/>
    </location>
</feature>
<dbReference type="InterPro" id="IPR014756">
    <property type="entry name" value="Ig_E-set"/>
</dbReference>
<dbReference type="PANTHER" id="PTHR11188:SF3">
    <property type="entry name" value="ARRESTIN C-TERMINAL-LIKE DOMAIN-CONTAINING PROTEIN"/>
    <property type="match status" value="1"/>
</dbReference>
<dbReference type="Pfam" id="PF02752">
    <property type="entry name" value="Arrestin_C"/>
    <property type="match status" value="1"/>
</dbReference>
<feature type="domain" description="Arrestin C-terminal-like" evidence="3">
    <location>
        <begin position="178"/>
        <end position="352"/>
    </location>
</feature>
<keyword evidence="5" id="KW-1185">Reference proteome</keyword>
<dbReference type="AlphaFoldDB" id="A0AAD4MZW4"/>
<dbReference type="SUPFAM" id="SSF81296">
    <property type="entry name" value="E set domains"/>
    <property type="match status" value="2"/>
</dbReference>